<dbReference type="InterPro" id="IPR036736">
    <property type="entry name" value="ACP-like_sf"/>
</dbReference>
<accession>A0ABT1JLK8</accession>
<name>A0ABT1JLK8_ACTCY</name>
<dbReference type="Proteomes" id="UP000791080">
    <property type="component" value="Unassembled WGS sequence"/>
</dbReference>
<evidence type="ECO:0000313" key="2">
    <source>
        <dbReference type="EMBL" id="MCP2333046.1"/>
    </source>
</evidence>
<sequence>MRKLDVGKENTVGQRRGYLSVLIGLSAASVLVAPTAYAEAVNGSTASESPTGTSTHGELAEEERALGLGTLRDQIHGLVADQLGISSVSVEDEHHLVDDLGATEEDTASIVDGAEATYGVQLLQLDVRELSDVGSLVLLVRDKLVSVLNGDALSTDGGATSEVASRPAR</sequence>
<dbReference type="SUPFAM" id="SSF47336">
    <property type="entry name" value="ACP-like"/>
    <property type="match status" value="1"/>
</dbReference>
<evidence type="ECO:0000313" key="3">
    <source>
        <dbReference type="Proteomes" id="UP000791080"/>
    </source>
</evidence>
<feature type="domain" description="Carrier" evidence="1">
    <location>
        <begin position="69"/>
        <end position="144"/>
    </location>
</feature>
<dbReference type="Gene3D" id="1.10.1200.10">
    <property type="entry name" value="ACP-like"/>
    <property type="match status" value="1"/>
</dbReference>
<evidence type="ECO:0000259" key="1">
    <source>
        <dbReference type="PROSITE" id="PS50075"/>
    </source>
</evidence>
<proteinExistence type="predicted"/>
<dbReference type="PROSITE" id="PS50075">
    <property type="entry name" value="CARRIER"/>
    <property type="match status" value="1"/>
</dbReference>
<reference evidence="2 3" key="1">
    <citation type="submission" date="2013-07" db="EMBL/GenBank/DDBJ databases">
        <authorList>
            <consortium name="DOE Joint Genome Institute"/>
            <person name="Reeve W."/>
            <person name="Huntemann M."/>
            <person name="Han J."/>
            <person name="Chen A."/>
            <person name="Kyrpides N."/>
            <person name="Mavromatis K."/>
            <person name="Markowitz V."/>
            <person name="Palaniappan K."/>
            <person name="Ivanova N."/>
            <person name="Schaumberg A."/>
            <person name="Pati A."/>
            <person name="Liolios K."/>
            <person name="Nordberg H.P."/>
            <person name="Cantor M.N."/>
            <person name="Hua S.X."/>
            <person name="Woyke T."/>
        </authorList>
    </citation>
    <scope>NUCLEOTIDE SEQUENCE [LARGE SCALE GENOMIC DNA]</scope>
    <source>
        <strain evidence="2 3">DSM 43889</strain>
    </source>
</reference>
<dbReference type="EMBL" id="AUBJ02000001">
    <property type="protein sequence ID" value="MCP2333046.1"/>
    <property type="molecule type" value="Genomic_DNA"/>
</dbReference>
<organism evidence="2 3">
    <name type="scientific">Actinoalloteichus caeruleus DSM 43889</name>
    <dbReference type="NCBI Taxonomy" id="1120930"/>
    <lineage>
        <taxon>Bacteria</taxon>
        <taxon>Bacillati</taxon>
        <taxon>Actinomycetota</taxon>
        <taxon>Actinomycetes</taxon>
        <taxon>Pseudonocardiales</taxon>
        <taxon>Pseudonocardiaceae</taxon>
        <taxon>Actinoalloteichus</taxon>
        <taxon>Actinoalloteichus cyanogriseus</taxon>
    </lineage>
</organism>
<dbReference type="InterPro" id="IPR009081">
    <property type="entry name" value="PP-bd_ACP"/>
</dbReference>
<protein>
    <submittedName>
        <fullName evidence="2">Acyl carrier protein</fullName>
    </submittedName>
</protein>
<gene>
    <name evidence="2" type="ORF">G443_003316</name>
</gene>
<comment type="caution">
    <text evidence="2">The sequence shown here is derived from an EMBL/GenBank/DDBJ whole genome shotgun (WGS) entry which is preliminary data.</text>
</comment>
<reference evidence="2 3" key="2">
    <citation type="submission" date="2022-06" db="EMBL/GenBank/DDBJ databases">
        <title>Genomic Encyclopedia of Type Strains, Phase I: the one thousand microbial genomes (KMG-I) project.</title>
        <authorList>
            <person name="Kyrpides N."/>
        </authorList>
    </citation>
    <scope>NUCLEOTIDE SEQUENCE [LARGE SCALE GENOMIC DNA]</scope>
    <source>
        <strain evidence="2 3">DSM 43889</strain>
    </source>
</reference>
<keyword evidence="3" id="KW-1185">Reference proteome</keyword>